<dbReference type="PANTHER" id="PTHR38600">
    <property type="entry name" value="TRANSCRIPTIONAL REGULATORY PROTEIN"/>
    <property type="match status" value="1"/>
</dbReference>
<dbReference type="AlphaFoldDB" id="A0A366Y0C6"/>
<accession>A0A366Y0C6</accession>
<evidence type="ECO:0000256" key="1">
    <source>
        <dbReference type="ARBA" id="ARBA00023015"/>
    </source>
</evidence>
<evidence type="ECO:0000256" key="2">
    <source>
        <dbReference type="ARBA" id="ARBA00023125"/>
    </source>
</evidence>
<dbReference type="SUPFAM" id="SSF46785">
    <property type="entry name" value="Winged helix' DNA-binding domain"/>
    <property type="match status" value="1"/>
</dbReference>
<dbReference type="PANTHER" id="PTHR38600:SF2">
    <property type="entry name" value="SLL0088 PROTEIN"/>
    <property type="match status" value="1"/>
</dbReference>
<reference evidence="5 6" key="1">
    <citation type="submission" date="2018-07" db="EMBL/GenBank/DDBJ databases">
        <title>Lottiidibacillus patelloidae gen. nov., sp. nov., isolated from the intestinal tract of a marine limpet and the reclassification of B. taeanensis BH030017T, B. algicola KMM 3737T and B. hwajinpoensis SW-72T as genus Lottiidibacillus.</title>
        <authorList>
            <person name="Liu R."/>
            <person name="Huang Z."/>
        </authorList>
    </citation>
    <scope>NUCLEOTIDE SEQUENCE [LARGE SCALE GENOMIC DNA]</scope>
    <source>
        <strain evidence="5 6">BH030017</strain>
    </source>
</reference>
<dbReference type="InterPro" id="IPR011991">
    <property type="entry name" value="ArsR-like_HTH"/>
</dbReference>
<keyword evidence="6" id="KW-1185">Reference proteome</keyword>
<dbReference type="OrthoDB" id="155998at2"/>
<evidence type="ECO:0000256" key="3">
    <source>
        <dbReference type="ARBA" id="ARBA00023163"/>
    </source>
</evidence>
<proteinExistence type="predicted"/>
<dbReference type="InterPro" id="IPR036390">
    <property type="entry name" value="WH_DNA-bd_sf"/>
</dbReference>
<evidence type="ECO:0000313" key="5">
    <source>
        <dbReference type="EMBL" id="RBW71288.1"/>
    </source>
</evidence>
<organism evidence="5 6">
    <name type="scientific">Bacillus taeanensis</name>
    <dbReference type="NCBI Taxonomy" id="273032"/>
    <lineage>
        <taxon>Bacteria</taxon>
        <taxon>Bacillati</taxon>
        <taxon>Bacillota</taxon>
        <taxon>Bacilli</taxon>
        <taxon>Bacillales</taxon>
        <taxon>Bacillaceae</taxon>
        <taxon>Bacillus</taxon>
    </lineage>
</organism>
<dbReference type="CDD" id="cd00090">
    <property type="entry name" value="HTH_ARSR"/>
    <property type="match status" value="1"/>
</dbReference>
<gene>
    <name evidence="5" type="ORF">DS031_00620</name>
</gene>
<protein>
    <submittedName>
        <fullName evidence="5">ArsR family transcriptional regulator</fullName>
    </submittedName>
</protein>
<keyword evidence="2" id="KW-0238">DNA-binding</keyword>
<keyword evidence="1" id="KW-0805">Transcription regulation</keyword>
<dbReference type="RefSeq" id="WP_113803993.1">
    <property type="nucleotide sequence ID" value="NZ_QOCW01000001.1"/>
</dbReference>
<dbReference type="InterPro" id="IPR036388">
    <property type="entry name" value="WH-like_DNA-bd_sf"/>
</dbReference>
<dbReference type="InterPro" id="IPR001034">
    <property type="entry name" value="DeoR_HTH"/>
</dbReference>
<dbReference type="EMBL" id="QOCW01000001">
    <property type="protein sequence ID" value="RBW71288.1"/>
    <property type="molecule type" value="Genomic_DNA"/>
</dbReference>
<dbReference type="Pfam" id="PF13412">
    <property type="entry name" value="HTH_24"/>
    <property type="match status" value="1"/>
</dbReference>
<comment type="caution">
    <text evidence="5">The sequence shown here is derived from an EMBL/GenBank/DDBJ whole genome shotgun (WGS) entry which is preliminary data.</text>
</comment>
<feature type="domain" description="HTH deoR-type" evidence="4">
    <location>
        <begin position="5"/>
        <end position="65"/>
    </location>
</feature>
<name>A0A366Y0C6_9BACI</name>
<evidence type="ECO:0000259" key="4">
    <source>
        <dbReference type="PROSITE" id="PS51000"/>
    </source>
</evidence>
<dbReference type="Gene3D" id="1.10.10.10">
    <property type="entry name" value="Winged helix-like DNA-binding domain superfamily/Winged helix DNA-binding domain"/>
    <property type="match status" value="1"/>
</dbReference>
<sequence length="211" mass="24485">MVQKTTSTRDQILALLKKEARMTVTEMALQLSVTEMAVRRHLNTLERDHLVETTLVRQAMGRPLYVYHLTKAGDELFPRKYSALTLEFLKDLEEISGEETIDKLFERREDRLNKAYSQRMEGKTFEEKVAELAVIQNENGYMVEWEKQDQDTYLLKEFNCPISQVANAYQKACACELSLFQRVLGTNDVDRVTCMAKGGDNCRYIIKQNKN</sequence>
<dbReference type="PROSITE" id="PS51000">
    <property type="entry name" value="HTH_DEOR_2"/>
    <property type="match status" value="1"/>
</dbReference>
<dbReference type="Proteomes" id="UP000253314">
    <property type="component" value="Unassembled WGS sequence"/>
</dbReference>
<evidence type="ECO:0000313" key="6">
    <source>
        <dbReference type="Proteomes" id="UP000253314"/>
    </source>
</evidence>
<dbReference type="GO" id="GO:0003700">
    <property type="term" value="F:DNA-binding transcription factor activity"/>
    <property type="evidence" value="ECO:0007669"/>
    <property type="project" value="InterPro"/>
</dbReference>
<dbReference type="GO" id="GO:0003677">
    <property type="term" value="F:DNA binding"/>
    <property type="evidence" value="ECO:0007669"/>
    <property type="project" value="UniProtKB-KW"/>
</dbReference>
<keyword evidence="3" id="KW-0804">Transcription</keyword>